<organism evidence="7 8">
    <name type="scientific">Pseudoalteromonas haloplanktis</name>
    <name type="common">Alteromonas haloplanktis</name>
    <dbReference type="NCBI Taxonomy" id="228"/>
    <lineage>
        <taxon>Bacteria</taxon>
        <taxon>Pseudomonadati</taxon>
        <taxon>Pseudomonadota</taxon>
        <taxon>Gammaproteobacteria</taxon>
        <taxon>Alteromonadales</taxon>
        <taxon>Pseudoalteromonadaceae</taxon>
        <taxon>Pseudoalteromonas</taxon>
    </lineage>
</organism>
<keyword evidence="3 6" id="KW-0963">Cytoplasm</keyword>
<keyword evidence="5" id="KW-0143">Chaperone</keyword>
<gene>
    <name evidence="7" type="primary">fliS</name>
    <name evidence="7" type="ORF">RC083_15540</name>
</gene>
<evidence type="ECO:0000313" key="8">
    <source>
        <dbReference type="Proteomes" id="UP001226574"/>
    </source>
</evidence>
<evidence type="ECO:0000313" key="7">
    <source>
        <dbReference type="EMBL" id="MDQ9092994.1"/>
    </source>
</evidence>
<dbReference type="RefSeq" id="WP_016708059.1">
    <property type="nucleotide sequence ID" value="NZ_JAVIFY010000011.1"/>
</dbReference>
<comment type="subcellular location">
    <subcellularLocation>
        <location evidence="1 6">Cytoplasm</location>
        <location evidence="1 6">Cytosol</location>
    </subcellularLocation>
</comment>
<dbReference type="CDD" id="cd16098">
    <property type="entry name" value="FliS"/>
    <property type="match status" value="1"/>
</dbReference>
<protein>
    <recommendedName>
        <fullName evidence="6">Flagellar secretion chaperone FliS</fullName>
    </recommendedName>
</protein>
<evidence type="ECO:0000256" key="4">
    <source>
        <dbReference type="ARBA" id="ARBA00022795"/>
    </source>
</evidence>
<evidence type="ECO:0000256" key="6">
    <source>
        <dbReference type="PIRNR" id="PIRNR039090"/>
    </source>
</evidence>
<dbReference type="Pfam" id="PF02561">
    <property type="entry name" value="FliS"/>
    <property type="match status" value="1"/>
</dbReference>
<accession>A0ABU1BGE4</accession>
<evidence type="ECO:0000256" key="1">
    <source>
        <dbReference type="ARBA" id="ARBA00004514"/>
    </source>
</evidence>
<keyword evidence="7" id="KW-0282">Flagellum</keyword>
<comment type="similarity">
    <text evidence="2 6">Belongs to the FliS family.</text>
</comment>
<dbReference type="InterPro" id="IPR036584">
    <property type="entry name" value="FliS_sf"/>
</dbReference>
<dbReference type="InterPro" id="IPR003713">
    <property type="entry name" value="FliS"/>
</dbReference>
<evidence type="ECO:0000256" key="2">
    <source>
        <dbReference type="ARBA" id="ARBA00008787"/>
    </source>
</evidence>
<sequence>MAHISVKKYSQVSVSNINEMTPYEQINLIFSNILGRLAATKGFIERKEIEKKGENISSCILLFGALQDALNFEVEQDPSISNNLLSLYDYCQRKLVEANVNNDIDAINEVINIVKEVKEGWDAIPLEERIKSQAQE</sequence>
<comment type="caution">
    <text evidence="7">The sequence shown here is derived from an EMBL/GenBank/DDBJ whole genome shotgun (WGS) entry which is preliminary data.</text>
</comment>
<dbReference type="Proteomes" id="UP001226574">
    <property type="component" value="Unassembled WGS sequence"/>
</dbReference>
<dbReference type="NCBIfam" id="TIGR00208">
    <property type="entry name" value="fliS"/>
    <property type="match status" value="1"/>
</dbReference>
<reference evidence="7 8" key="1">
    <citation type="submission" date="2023-08" db="EMBL/GenBank/DDBJ databases">
        <title>Pseudoalteromonas haloplanktis LL1 genome.</title>
        <authorList>
            <person name="Wu S."/>
        </authorList>
    </citation>
    <scope>NUCLEOTIDE SEQUENCE [LARGE SCALE GENOMIC DNA]</scope>
    <source>
        <strain evidence="7 8">LL1</strain>
    </source>
</reference>
<dbReference type="Gene3D" id="1.20.120.340">
    <property type="entry name" value="Flagellar protein FliS"/>
    <property type="match status" value="1"/>
</dbReference>
<name>A0ABU1BGE4_PSEHA</name>
<dbReference type="PANTHER" id="PTHR34773:SF1">
    <property type="entry name" value="FLAGELLAR SECRETION CHAPERONE FLIS"/>
    <property type="match status" value="1"/>
</dbReference>
<dbReference type="EMBL" id="JAVIFY010000011">
    <property type="protein sequence ID" value="MDQ9092994.1"/>
    <property type="molecule type" value="Genomic_DNA"/>
</dbReference>
<dbReference type="PANTHER" id="PTHR34773">
    <property type="entry name" value="FLAGELLAR SECRETION CHAPERONE FLIS"/>
    <property type="match status" value="1"/>
</dbReference>
<dbReference type="PIRSF" id="PIRSF039090">
    <property type="entry name" value="Flis"/>
    <property type="match status" value="1"/>
</dbReference>
<dbReference type="SUPFAM" id="SSF101116">
    <property type="entry name" value="Flagellar export chaperone FliS"/>
    <property type="match status" value="1"/>
</dbReference>
<keyword evidence="7" id="KW-0969">Cilium</keyword>
<keyword evidence="7" id="KW-0966">Cell projection</keyword>
<keyword evidence="4 6" id="KW-1005">Bacterial flagellum biogenesis</keyword>
<proteinExistence type="inferred from homology"/>
<evidence type="ECO:0000256" key="3">
    <source>
        <dbReference type="ARBA" id="ARBA00022490"/>
    </source>
</evidence>
<evidence type="ECO:0000256" key="5">
    <source>
        <dbReference type="ARBA" id="ARBA00023186"/>
    </source>
</evidence>
<keyword evidence="8" id="KW-1185">Reference proteome</keyword>